<keyword evidence="3" id="KW-1185">Reference proteome</keyword>
<proteinExistence type="predicted"/>
<evidence type="ECO:0000313" key="3">
    <source>
        <dbReference type="Proteomes" id="UP000269221"/>
    </source>
</evidence>
<evidence type="ECO:0000256" key="1">
    <source>
        <dbReference type="SAM" id="MobiDB-lite"/>
    </source>
</evidence>
<accession>A0A3M0K2Y7</accession>
<feature type="compositionally biased region" description="Basic and acidic residues" evidence="1">
    <location>
        <begin position="63"/>
        <end position="148"/>
    </location>
</feature>
<organism evidence="2 3">
    <name type="scientific">Hirundo rustica rustica</name>
    <dbReference type="NCBI Taxonomy" id="333673"/>
    <lineage>
        <taxon>Eukaryota</taxon>
        <taxon>Metazoa</taxon>
        <taxon>Chordata</taxon>
        <taxon>Craniata</taxon>
        <taxon>Vertebrata</taxon>
        <taxon>Euteleostomi</taxon>
        <taxon>Archelosauria</taxon>
        <taxon>Archosauria</taxon>
        <taxon>Dinosauria</taxon>
        <taxon>Saurischia</taxon>
        <taxon>Theropoda</taxon>
        <taxon>Coelurosauria</taxon>
        <taxon>Aves</taxon>
        <taxon>Neognathae</taxon>
        <taxon>Neoaves</taxon>
        <taxon>Telluraves</taxon>
        <taxon>Australaves</taxon>
        <taxon>Passeriformes</taxon>
        <taxon>Sylvioidea</taxon>
        <taxon>Hirundinidae</taxon>
        <taxon>Hirundo</taxon>
    </lineage>
</organism>
<sequence>MLEITIQIQITVHSVIFLEQKNTWGHTLVSLSHLACLPALQLYALHFRDDGVTFGGSMPHLALVEEKKRRRRGEGEERRGEERRGERGEERRGEERRGEERRGEERRGEERRGEERRGEERRGEERRGEERRGEERRGEERREERQAH</sequence>
<gene>
    <name evidence="2" type="ORF">DUI87_17101</name>
</gene>
<dbReference type="EMBL" id="QRBI01000120">
    <property type="protein sequence ID" value="RMC07625.1"/>
    <property type="molecule type" value="Genomic_DNA"/>
</dbReference>
<feature type="region of interest" description="Disordered" evidence="1">
    <location>
        <begin position="51"/>
        <end position="148"/>
    </location>
</feature>
<evidence type="ECO:0000313" key="2">
    <source>
        <dbReference type="EMBL" id="RMC07625.1"/>
    </source>
</evidence>
<reference evidence="2 3" key="1">
    <citation type="submission" date="2018-07" db="EMBL/GenBank/DDBJ databases">
        <title>A high quality draft genome assembly of the barn swallow (H. rustica rustica).</title>
        <authorList>
            <person name="Formenti G."/>
            <person name="Chiara M."/>
            <person name="Poveda L."/>
            <person name="Francoijs K.-J."/>
            <person name="Bonisoli-Alquati A."/>
            <person name="Canova L."/>
            <person name="Gianfranceschi L."/>
            <person name="Horner D.S."/>
            <person name="Saino N."/>
        </authorList>
    </citation>
    <scope>NUCLEOTIDE SEQUENCE [LARGE SCALE GENOMIC DNA]</scope>
    <source>
        <strain evidence="2">Chelidonia</strain>
        <tissue evidence="2">Blood</tissue>
    </source>
</reference>
<dbReference type="AlphaFoldDB" id="A0A3M0K2Y7"/>
<name>A0A3M0K2Y7_HIRRU</name>
<dbReference type="Proteomes" id="UP000269221">
    <property type="component" value="Unassembled WGS sequence"/>
</dbReference>
<comment type="caution">
    <text evidence="2">The sequence shown here is derived from an EMBL/GenBank/DDBJ whole genome shotgun (WGS) entry which is preliminary data.</text>
</comment>
<protein>
    <submittedName>
        <fullName evidence="2">Uncharacterized protein</fullName>
    </submittedName>
</protein>